<dbReference type="SUPFAM" id="SSF52540">
    <property type="entry name" value="P-loop containing nucleoside triphosphate hydrolases"/>
    <property type="match status" value="1"/>
</dbReference>
<dbReference type="eggNOG" id="COG1797">
    <property type="taxonomic scope" value="Bacteria"/>
</dbReference>
<sequence length="508" mass="52829">MVQRGEGFCALAPGGDLGYGSSMQKTERAGPRGLVIGGTRSGCGKTSVALGLMRALSRRGLAVQAMKAGPDFIDPGHHALATGRPGHNLDDWMCGAKGMRAVFERYAAGADVVVVEGVMGLFDGFSATDEAGSTARLAKLLGLPVLLVADAASMARSAAALVGGYLAFDPDLPFCGVVLNNAGSESHAALLREALAAALPATRLWGVLPRRPELATPSRHLGLLTAEDDIDALTRLDRLADWLEAALDLPALLDTLPPFPPVGGSGGDDPPRRVQGGALAGSGAAPQPPEASYSPRIGVARDRAFCFYYAENLRLLEAAGAGLVPFSPLAEGSLPEGLDGLYLGGGYPELHAGRLAENAAMRRAVRDFCLSGRPVLAECGGFMYLMESVADGEGREHPMAGVFPLRAAMGERFAALGYREVTTREATLLGPAGTVVRGHEFHYSRLVGGSGAVPAVYAMTGRKGVIDVAEGFLAGRTLGSYVHLHFGSNPEAARQFVAACRERAGEEA</sequence>
<evidence type="ECO:0000259" key="10">
    <source>
        <dbReference type="Pfam" id="PF01656"/>
    </source>
</evidence>
<dbReference type="PANTHER" id="PTHR43873:SF1">
    <property type="entry name" value="COBYRINATE A,C-DIAMIDE SYNTHASE"/>
    <property type="match status" value="1"/>
</dbReference>
<dbReference type="GO" id="GO:0009236">
    <property type="term" value="P:cobalamin biosynthetic process"/>
    <property type="evidence" value="ECO:0007669"/>
    <property type="project" value="UniProtKB-UniRule"/>
</dbReference>
<comment type="function">
    <text evidence="8">Catalyzes the ATP-dependent amidation of the two carboxylate groups at positions a and c of cobyrinate, using either L-glutamine or ammonia as the nitrogen source.</text>
</comment>
<dbReference type="NCBIfam" id="NF002204">
    <property type="entry name" value="PRK01077.1"/>
    <property type="match status" value="1"/>
</dbReference>
<dbReference type="EMBL" id="CM001368">
    <property type="protein sequence ID" value="EHJ49138.1"/>
    <property type="molecule type" value="Genomic_DNA"/>
</dbReference>
<dbReference type="HAMAP" id="MF_00027">
    <property type="entry name" value="CobB_CbiA"/>
    <property type="match status" value="1"/>
</dbReference>
<evidence type="ECO:0000256" key="7">
    <source>
        <dbReference type="ARBA" id="ARBA00022962"/>
    </source>
</evidence>
<gene>
    <name evidence="8" type="primary">cbiA</name>
    <name evidence="12" type="ORF">DFW101_3138</name>
</gene>
<proteinExistence type="inferred from homology"/>
<organism evidence="12 13">
    <name type="scientific">Solidesulfovibrio carbinoliphilus subsp. oakridgensis</name>
    <dbReference type="NCBI Taxonomy" id="694327"/>
    <lineage>
        <taxon>Bacteria</taxon>
        <taxon>Pseudomonadati</taxon>
        <taxon>Thermodesulfobacteriota</taxon>
        <taxon>Desulfovibrionia</taxon>
        <taxon>Desulfovibrionales</taxon>
        <taxon>Desulfovibrionaceae</taxon>
        <taxon>Solidesulfovibrio</taxon>
    </lineage>
</organism>
<comment type="miscellaneous">
    <text evidence="8">The a and c carboxylates of cobyrinate are activated for nucleophilic attack via formation of a phosphorylated intermediate by ATP. CbiA catalyzes first the amidation of the c-carboxylate, and then that of the a-carboxylate.</text>
</comment>
<dbReference type="CDD" id="cd03130">
    <property type="entry name" value="GATase1_CobB"/>
    <property type="match status" value="1"/>
</dbReference>
<evidence type="ECO:0000256" key="8">
    <source>
        <dbReference type="HAMAP-Rule" id="MF_00027"/>
    </source>
</evidence>
<comment type="pathway">
    <text evidence="8">Cofactor biosynthesis; adenosylcobalamin biosynthesis; cob(II)yrinate a,c-diamide from sirohydrochlorin (anaerobic route): step 10/10.</text>
</comment>
<protein>
    <recommendedName>
        <fullName evidence="8">Cobyrinate a,c-diamide synthase</fullName>
        <ecNumber evidence="8">6.3.5.11</ecNumber>
    </recommendedName>
    <alternativeName>
        <fullName evidence="8">Cobyrinic acid a,c-diamide synthetase</fullName>
    </alternativeName>
</protein>
<dbReference type="PROSITE" id="PS51274">
    <property type="entry name" value="GATASE_COBBQ"/>
    <property type="match status" value="1"/>
</dbReference>
<evidence type="ECO:0000256" key="9">
    <source>
        <dbReference type="SAM" id="MobiDB-lite"/>
    </source>
</evidence>
<evidence type="ECO:0000256" key="3">
    <source>
        <dbReference type="ARBA" id="ARBA00022598"/>
    </source>
</evidence>
<name>G7Q8Q1_9BACT</name>
<dbReference type="UniPathway" id="UPA00148">
    <property type="reaction ID" value="UER00231"/>
</dbReference>
<dbReference type="Gene3D" id="3.40.50.880">
    <property type="match status" value="1"/>
</dbReference>
<feature type="region of interest" description="Disordered" evidence="9">
    <location>
        <begin position="258"/>
        <end position="294"/>
    </location>
</feature>
<feature type="domain" description="CobB/CobQ-like glutamine amidotransferase" evidence="11">
    <location>
        <begin position="296"/>
        <end position="489"/>
    </location>
</feature>
<dbReference type="GO" id="GO:0042242">
    <property type="term" value="F:cobyrinic acid a,c-diamide synthase activity"/>
    <property type="evidence" value="ECO:0007669"/>
    <property type="project" value="UniProtKB-UniRule"/>
</dbReference>
<evidence type="ECO:0000313" key="13">
    <source>
        <dbReference type="Proteomes" id="UP000004662"/>
    </source>
</evidence>
<evidence type="ECO:0000256" key="2">
    <source>
        <dbReference type="ARBA" id="ARBA00022573"/>
    </source>
</evidence>
<keyword evidence="7 8" id="KW-0315">Glutamine amidotransferase</keyword>
<keyword evidence="13" id="KW-1185">Reference proteome</keyword>
<dbReference type="STRING" id="694327.DFW101_3138"/>
<keyword evidence="4 8" id="KW-0547">Nucleotide-binding</keyword>
<evidence type="ECO:0000313" key="12">
    <source>
        <dbReference type="EMBL" id="EHJ49138.1"/>
    </source>
</evidence>
<dbReference type="InterPro" id="IPR029062">
    <property type="entry name" value="Class_I_gatase-like"/>
</dbReference>
<feature type="site" description="Increases nucleophilicity of active site Cys" evidence="8">
    <location>
        <position position="483"/>
    </location>
</feature>
<dbReference type="Pfam" id="PF01656">
    <property type="entry name" value="CbiA"/>
    <property type="match status" value="1"/>
</dbReference>
<dbReference type="GO" id="GO:0005524">
    <property type="term" value="F:ATP binding"/>
    <property type="evidence" value="ECO:0007669"/>
    <property type="project" value="UniProtKB-UniRule"/>
</dbReference>
<dbReference type="PANTHER" id="PTHR43873">
    <property type="entry name" value="COBYRINATE A,C-DIAMIDE SYNTHASE"/>
    <property type="match status" value="1"/>
</dbReference>
<dbReference type="InterPro" id="IPR004484">
    <property type="entry name" value="CbiA/CobB_synth"/>
</dbReference>
<dbReference type="InterPro" id="IPR002586">
    <property type="entry name" value="CobQ/CobB/MinD/ParA_Nub-bd_dom"/>
</dbReference>
<evidence type="ECO:0000256" key="5">
    <source>
        <dbReference type="ARBA" id="ARBA00022840"/>
    </source>
</evidence>
<reference evidence="13" key="1">
    <citation type="journal article" date="2015" name="Genome Announc.">
        <title>High-Quality Draft Genome Sequence of Desulfovibrio carbinoliphilus FW-101-2B, an Organic Acid-Oxidizing Sulfate-Reducing Bacterium Isolated from Uranium(VI)-Contaminated Groundwater.</title>
        <authorList>
            <person name="Ramsay B.D."/>
            <person name="Hwang C."/>
            <person name="Woo H.L."/>
            <person name="Carroll S.L."/>
            <person name="Lucas S."/>
            <person name="Han J."/>
            <person name="Lapidus A.L."/>
            <person name="Cheng J.F."/>
            <person name="Goodwin L.A."/>
            <person name="Pitluck S."/>
            <person name="Peters L."/>
            <person name="Chertkov O."/>
            <person name="Held B."/>
            <person name="Detter J.C."/>
            <person name="Han C.S."/>
            <person name="Tapia R."/>
            <person name="Land M.L."/>
            <person name="Hauser L.J."/>
            <person name="Kyrpides N.C."/>
            <person name="Ivanova N.N."/>
            <person name="Mikhailova N."/>
            <person name="Pagani I."/>
            <person name="Woyke T."/>
            <person name="Arkin A.P."/>
            <person name="Dehal P."/>
            <person name="Chivian D."/>
            <person name="Criddle C.S."/>
            <person name="Wu W."/>
            <person name="Chakraborty R."/>
            <person name="Hazen T.C."/>
            <person name="Fields M.W."/>
        </authorList>
    </citation>
    <scope>NUCLEOTIDE SEQUENCE [LARGE SCALE GENOMIC DNA]</scope>
    <source>
        <strain evidence="13">FW-101-2B</strain>
    </source>
</reference>
<keyword evidence="6 8" id="KW-0460">Magnesium</keyword>
<accession>G7Q8Q1</accession>
<evidence type="ECO:0000256" key="4">
    <source>
        <dbReference type="ARBA" id="ARBA00022741"/>
    </source>
</evidence>
<dbReference type="InterPro" id="IPR011698">
    <property type="entry name" value="GATase_3"/>
</dbReference>
<dbReference type="HOGENOM" id="CLU_022752_2_0_7"/>
<feature type="active site" description="Nucleophile" evidence="8">
    <location>
        <position position="379"/>
    </location>
</feature>
<dbReference type="EC" id="6.3.5.11" evidence="8"/>
<evidence type="ECO:0000259" key="11">
    <source>
        <dbReference type="Pfam" id="PF07685"/>
    </source>
</evidence>
<dbReference type="InterPro" id="IPR027417">
    <property type="entry name" value="P-loop_NTPase"/>
</dbReference>
<dbReference type="Pfam" id="PF07685">
    <property type="entry name" value="GATase_3"/>
    <property type="match status" value="1"/>
</dbReference>
<comment type="domain">
    <text evidence="8">Comprises of two domains. The C-terminal domain contains the binding site for glutamine and catalyzes the hydrolysis of this substrate to glutamate and ammonia. The N-terminal domain is anticipated to bind ATP and cobyrinate and catalyzes the ultimate synthesis of the diamide product. The ammonia produced via the glutaminase domain is probably translocated to the adjacent domain via a molecular tunnel, where it reacts with an activated intermediate.</text>
</comment>
<dbReference type="Gene3D" id="3.40.50.300">
    <property type="entry name" value="P-loop containing nucleotide triphosphate hydrolases"/>
    <property type="match status" value="2"/>
</dbReference>
<comment type="cofactor">
    <cofactor evidence="1 8">
        <name>Mg(2+)</name>
        <dbReference type="ChEBI" id="CHEBI:18420"/>
    </cofactor>
</comment>
<comment type="similarity">
    <text evidence="8">Belongs to the CobB/CbiA family.</text>
</comment>
<evidence type="ECO:0000256" key="1">
    <source>
        <dbReference type="ARBA" id="ARBA00001946"/>
    </source>
</evidence>
<keyword evidence="5 8" id="KW-0067">ATP-binding</keyword>
<keyword evidence="2 8" id="KW-0169">Cobalamin biosynthesis</keyword>
<dbReference type="SUPFAM" id="SSF52317">
    <property type="entry name" value="Class I glutamine amidotransferase-like"/>
    <property type="match status" value="1"/>
</dbReference>
<feature type="domain" description="CobQ/CobB/MinD/ParA nucleotide binding" evidence="10">
    <location>
        <begin position="35"/>
        <end position="220"/>
    </location>
</feature>
<evidence type="ECO:0000256" key="6">
    <source>
        <dbReference type="ARBA" id="ARBA00022842"/>
    </source>
</evidence>
<comment type="catalytic activity">
    <reaction evidence="8">
        <text>cob(II)yrinate + 2 L-glutamine + 2 ATP + 2 H2O = cob(II)yrinate a,c diamide + 2 L-glutamate + 2 ADP + 2 phosphate + 2 H(+)</text>
        <dbReference type="Rhea" id="RHEA:26289"/>
        <dbReference type="ChEBI" id="CHEBI:15377"/>
        <dbReference type="ChEBI" id="CHEBI:15378"/>
        <dbReference type="ChEBI" id="CHEBI:29985"/>
        <dbReference type="ChEBI" id="CHEBI:30616"/>
        <dbReference type="ChEBI" id="CHEBI:43474"/>
        <dbReference type="ChEBI" id="CHEBI:58359"/>
        <dbReference type="ChEBI" id="CHEBI:58537"/>
        <dbReference type="ChEBI" id="CHEBI:58894"/>
        <dbReference type="ChEBI" id="CHEBI:456216"/>
        <dbReference type="EC" id="6.3.5.11"/>
    </reaction>
</comment>
<dbReference type="Proteomes" id="UP000004662">
    <property type="component" value="Chromosome"/>
</dbReference>
<dbReference type="AlphaFoldDB" id="G7Q8Q1"/>
<keyword evidence="3 8" id="KW-0436">Ligase</keyword>